<protein>
    <submittedName>
        <fullName evidence="1">Uncharacterized protein</fullName>
    </submittedName>
</protein>
<sequence>MWRRELAIGTLQTTRSVERRSSIPTLIGCLVFTFMPSNENRISSGNSEKFCFFYANMAKRRARRTVRGIEPVPESNGTSSGDP</sequence>
<dbReference type="EMBL" id="JAWXYG010000012">
    <property type="protein sequence ID" value="KAK4256725.1"/>
    <property type="molecule type" value="Genomic_DNA"/>
</dbReference>
<evidence type="ECO:0000313" key="1">
    <source>
        <dbReference type="EMBL" id="KAK4256725.1"/>
    </source>
</evidence>
<reference evidence="1" key="1">
    <citation type="submission" date="2023-10" db="EMBL/GenBank/DDBJ databases">
        <title>Chromosome-level genome of the transformable northern wattle, Acacia crassicarpa.</title>
        <authorList>
            <person name="Massaro I."/>
            <person name="Sinha N.R."/>
            <person name="Poethig S."/>
            <person name="Leichty A.R."/>
        </authorList>
    </citation>
    <scope>NUCLEOTIDE SEQUENCE</scope>
    <source>
        <strain evidence="1">Acra3RX</strain>
        <tissue evidence="1">Leaf</tissue>
    </source>
</reference>
<keyword evidence="2" id="KW-1185">Reference proteome</keyword>
<evidence type="ECO:0000313" key="2">
    <source>
        <dbReference type="Proteomes" id="UP001293593"/>
    </source>
</evidence>
<dbReference type="Proteomes" id="UP001293593">
    <property type="component" value="Unassembled WGS sequence"/>
</dbReference>
<name>A0AAE1ISZ0_9FABA</name>
<gene>
    <name evidence="1" type="ORF">QN277_006412</name>
</gene>
<dbReference type="AlphaFoldDB" id="A0AAE1ISZ0"/>
<proteinExistence type="predicted"/>
<organism evidence="1 2">
    <name type="scientific">Acacia crassicarpa</name>
    <name type="common">northern wattle</name>
    <dbReference type="NCBI Taxonomy" id="499986"/>
    <lineage>
        <taxon>Eukaryota</taxon>
        <taxon>Viridiplantae</taxon>
        <taxon>Streptophyta</taxon>
        <taxon>Embryophyta</taxon>
        <taxon>Tracheophyta</taxon>
        <taxon>Spermatophyta</taxon>
        <taxon>Magnoliopsida</taxon>
        <taxon>eudicotyledons</taxon>
        <taxon>Gunneridae</taxon>
        <taxon>Pentapetalae</taxon>
        <taxon>rosids</taxon>
        <taxon>fabids</taxon>
        <taxon>Fabales</taxon>
        <taxon>Fabaceae</taxon>
        <taxon>Caesalpinioideae</taxon>
        <taxon>mimosoid clade</taxon>
        <taxon>Acacieae</taxon>
        <taxon>Acacia</taxon>
    </lineage>
</organism>
<accession>A0AAE1ISZ0</accession>
<comment type="caution">
    <text evidence="1">The sequence shown here is derived from an EMBL/GenBank/DDBJ whole genome shotgun (WGS) entry which is preliminary data.</text>
</comment>